<dbReference type="AlphaFoldDB" id="A0A5J4TZM0"/>
<gene>
    <name evidence="2" type="ORF">EZS28_041251</name>
</gene>
<keyword evidence="1" id="KW-0732">Signal</keyword>
<dbReference type="EMBL" id="SNRW01023187">
    <property type="protein sequence ID" value="KAA6363222.1"/>
    <property type="molecule type" value="Genomic_DNA"/>
</dbReference>
<evidence type="ECO:0000256" key="1">
    <source>
        <dbReference type="SAM" id="SignalP"/>
    </source>
</evidence>
<name>A0A5J4TZM0_9EUKA</name>
<proteinExistence type="predicted"/>
<accession>A0A5J4TZM0</accession>
<protein>
    <submittedName>
        <fullName evidence="2">Uncharacterized protein</fullName>
    </submittedName>
</protein>
<evidence type="ECO:0000313" key="2">
    <source>
        <dbReference type="EMBL" id="KAA6363222.1"/>
    </source>
</evidence>
<feature type="signal peptide" evidence="1">
    <location>
        <begin position="1"/>
        <end position="27"/>
    </location>
</feature>
<organism evidence="2 3">
    <name type="scientific">Streblomastix strix</name>
    <dbReference type="NCBI Taxonomy" id="222440"/>
    <lineage>
        <taxon>Eukaryota</taxon>
        <taxon>Metamonada</taxon>
        <taxon>Preaxostyla</taxon>
        <taxon>Oxymonadida</taxon>
        <taxon>Streblomastigidae</taxon>
        <taxon>Streblomastix</taxon>
    </lineage>
</organism>
<feature type="chain" id="PRO_5023943575" evidence="1">
    <location>
        <begin position="28"/>
        <end position="110"/>
    </location>
</feature>
<evidence type="ECO:0000313" key="3">
    <source>
        <dbReference type="Proteomes" id="UP000324800"/>
    </source>
</evidence>
<comment type="caution">
    <text evidence="2">The sequence shown here is derived from an EMBL/GenBank/DDBJ whole genome shotgun (WGS) entry which is preliminary data.</text>
</comment>
<sequence>MMTWDSTILGYSCILLVISVNTSNLGAICINNAVNEHTQKLSDWKFTLNINEGVILSENYKNLCPQRIILSPNLYVQLSGALDLYEGLSENGANPIENNISSVKFIDLET</sequence>
<feature type="non-terminal residue" evidence="2">
    <location>
        <position position="110"/>
    </location>
</feature>
<reference evidence="2 3" key="1">
    <citation type="submission" date="2019-03" db="EMBL/GenBank/DDBJ databases">
        <title>Single cell metagenomics reveals metabolic interactions within the superorganism composed of flagellate Streblomastix strix and complex community of Bacteroidetes bacteria on its surface.</title>
        <authorList>
            <person name="Treitli S.C."/>
            <person name="Kolisko M."/>
            <person name="Husnik F."/>
            <person name="Keeling P."/>
            <person name="Hampl V."/>
        </authorList>
    </citation>
    <scope>NUCLEOTIDE SEQUENCE [LARGE SCALE GENOMIC DNA]</scope>
    <source>
        <strain evidence="2">ST1C</strain>
    </source>
</reference>
<dbReference type="Proteomes" id="UP000324800">
    <property type="component" value="Unassembled WGS sequence"/>
</dbReference>